<evidence type="ECO:0000313" key="2">
    <source>
        <dbReference type="Proteomes" id="UP001419268"/>
    </source>
</evidence>
<organism evidence="1 2">
    <name type="scientific">Stephania cephalantha</name>
    <dbReference type="NCBI Taxonomy" id="152367"/>
    <lineage>
        <taxon>Eukaryota</taxon>
        <taxon>Viridiplantae</taxon>
        <taxon>Streptophyta</taxon>
        <taxon>Embryophyta</taxon>
        <taxon>Tracheophyta</taxon>
        <taxon>Spermatophyta</taxon>
        <taxon>Magnoliopsida</taxon>
        <taxon>Ranunculales</taxon>
        <taxon>Menispermaceae</taxon>
        <taxon>Menispermoideae</taxon>
        <taxon>Cissampelideae</taxon>
        <taxon>Stephania</taxon>
    </lineage>
</organism>
<sequence length="159" mass="18177">MAKMSNSQDFIDMPKKWISSIYLAPHNNQRYWSRHLGRIVLDPYMCPVQVLLNDDISEVSKNHMWDAAKGGNDGNLPTIDQVFFEIRKKGGILVEPEDINKHKSLQEHGSRLEKLEDIVMQALGKTPHTSNNELDEVNMSIVILPMLEEFNFCPSTVVI</sequence>
<keyword evidence="2" id="KW-1185">Reference proteome</keyword>
<protein>
    <submittedName>
        <fullName evidence="1">Uncharacterized protein</fullName>
    </submittedName>
</protein>
<reference evidence="1 2" key="1">
    <citation type="submission" date="2024-01" db="EMBL/GenBank/DDBJ databases">
        <title>Genome assemblies of Stephania.</title>
        <authorList>
            <person name="Yang L."/>
        </authorList>
    </citation>
    <scope>NUCLEOTIDE SEQUENCE [LARGE SCALE GENOMIC DNA]</scope>
    <source>
        <strain evidence="1">JXDWG</strain>
        <tissue evidence="1">Leaf</tissue>
    </source>
</reference>
<dbReference type="AlphaFoldDB" id="A0AAP0Q3X9"/>
<comment type="caution">
    <text evidence="1">The sequence shown here is derived from an EMBL/GenBank/DDBJ whole genome shotgun (WGS) entry which is preliminary data.</text>
</comment>
<name>A0AAP0Q3X9_9MAGN</name>
<dbReference type="EMBL" id="JBBNAG010000001">
    <property type="protein sequence ID" value="KAK9166420.1"/>
    <property type="molecule type" value="Genomic_DNA"/>
</dbReference>
<dbReference type="Proteomes" id="UP001419268">
    <property type="component" value="Unassembled WGS sequence"/>
</dbReference>
<accession>A0AAP0Q3X9</accession>
<gene>
    <name evidence="1" type="ORF">Scep_001611</name>
</gene>
<evidence type="ECO:0000313" key="1">
    <source>
        <dbReference type="EMBL" id="KAK9166420.1"/>
    </source>
</evidence>
<proteinExistence type="predicted"/>